<dbReference type="GO" id="GO:0120159">
    <property type="term" value="F:rRNA pseudouridine synthase activity"/>
    <property type="evidence" value="ECO:0007669"/>
    <property type="project" value="UniProtKB-ARBA"/>
</dbReference>
<evidence type="ECO:0000256" key="4">
    <source>
        <dbReference type="RuleBase" id="RU003887"/>
    </source>
</evidence>
<feature type="compositionally biased region" description="Basic residues" evidence="5">
    <location>
        <begin position="24"/>
        <end position="34"/>
    </location>
</feature>
<dbReference type="AlphaFoldDB" id="V8CAS1"/>
<dbReference type="Gene3D" id="3.30.70.1560">
    <property type="entry name" value="Alpha-L RNA-binding motif"/>
    <property type="match status" value="1"/>
</dbReference>
<dbReference type="PROSITE" id="PS50889">
    <property type="entry name" value="S4"/>
    <property type="match status" value="1"/>
</dbReference>
<dbReference type="InterPro" id="IPR018496">
    <property type="entry name" value="PsdUridine_synth_RsuA/RluB_CS"/>
</dbReference>
<comment type="similarity">
    <text evidence="1 4">Belongs to the pseudouridine synthase RsuA family.</text>
</comment>
<dbReference type="Pfam" id="PF00849">
    <property type="entry name" value="PseudoU_synth_2"/>
    <property type="match status" value="1"/>
</dbReference>
<dbReference type="PANTHER" id="PTHR47683:SF2">
    <property type="entry name" value="RNA-BINDING S4 DOMAIN-CONTAINING PROTEIN"/>
    <property type="match status" value="1"/>
</dbReference>
<protein>
    <recommendedName>
        <fullName evidence="4">Pseudouridine synthase</fullName>
        <ecNumber evidence="4">5.4.99.-</ecNumber>
    </recommendedName>
</protein>
<dbReference type="InterPro" id="IPR000748">
    <property type="entry name" value="PsdUridine_synth_RsuA/RluB/E/F"/>
</dbReference>
<dbReference type="PATRIC" id="fig|1357400.3.peg.1184"/>
<dbReference type="Gene3D" id="3.30.70.580">
    <property type="entry name" value="Pseudouridine synthase I, catalytic domain, N-terminal subdomain"/>
    <property type="match status" value="1"/>
</dbReference>
<name>V8CAS1_9HELI</name>
<keyword evidence="3" id="KW-0694">RNA-binding</keyword>
<dbReference type="InterPro" id="IPR036986">
    <property type="entry name" value="S4_RNA-bd_sf"/>
</dbReference>
<evidence type="ECO:0000256" key="3">
    <source>
        <dbReference type="PROSITE-ProRule" id="PRU00182"/>
    </source>
</evidence>
<dbReference type="NCBIfam" id="TIGR00093">
    <property type="entry name" value="pseudouridine synthase"/>
    <property type="match status" value="1"/>
</dbReference>
<dbReference type="eggNOG" id="COG1187">
    <property type="taxonomic scope" value="Bacteria"/>
</dbReference>
<dbReference type="PANTHER" id="PTHR47683">
    <property type="entry name" value="PSEUDOURIDINE SYNTHASE FAMILY PROTEIN-RELATED"/>
    <property type="match status" value="1"/>
</dbReference>
<dbReference type="GO" id="GO:0000455">
    <property type="term" value="P:enzyme-directed rRNA pseudouridine synthesis"/>
    <property type="evidence" value="ECO:0007669"/>
    <property type="project" value="UniProtKB-ARBA"/>
</dbReference>
<evidence type="ECO:0000256" key="2">
    <source>
        <dbReference type="ARBA" id="ARBA00023235"/>
    </source>
</evidence>
<dbReference type="Proteomes" id="UP000018731">
    <property type="component" value="Unassembled WGS sequence"/>
</dbReference>
<sequence length="302" mass="34089">MTKNKKSNAKSSNAKSSKKTEKKSSKKFGAKSHAKSSVETKSQKEQKAIRLNAYIARHCHYSRRQADEVITSGRVKIGRKIATLGEVLAGGERVFVDGNLVREKSEAHFSAIVYHKPKGELVSRVDSRGRRVVYDGLGEKFRHFTPVGRLDFASEGLLILSDSKGVVNALIGSDLEREYILKIDSKISPKMLEAMQNGLSLKNAKAGGHRLSKIISMDFAPFSSVQIIKNTHTFSRLKVVINEGQNRELRRFFAHFDAKVLDLRRVRFGFVHLNALPVGKSRFFSKDEYKNLKEFMKSKKYL</sequence>
<reference evidence="7 8" key="1">
    <citation type="journal article" date="2014" name="Genome Announc.">
        <title>Draft genome sequences of six enterohepatic helicobacter species isolated from humans and one from rhesus macaques.</title>
        <authorList>
            <person name="Shen Z."/>
            <person name="Sheh A."/>
            <person name="Young S.K."/>
            <person name="Abouelliel A."/>
            <person name="Ward D.V."/>
            <person name="Earl A.M."/>
            <person name="Fox J.G."/>
        </authorList>
    </citation>
    <scope>NUCLEOTIDE SEQUENCE [LARGE SCALE GENOMIC DNA]</scope>
    <source>
        <strain evidence="7 8">MIT 99-5501</strain>
    </source>
</reference>
<comment type="caution">
    <text evidence="7">The sequence shown here is derived from an EMBL/GenBank/DDBJ whole genome shotgun (WGS) entry which is preliminary data.</text>
</comment>
<dbReference type="SMART" id="SM00363">
    <property type="entry name" value="S4"/>
    <property type="match status" value="1"/>
</dbReference>
<dbReference type="InterPro" id="IPR006145">
    <property type="entry name" value="PsdUridine_synth_RsuA/RluA"/>
</dbReference>
<dbReference type="EC" id="5.4.99.-" evidence="4"/>
<evidence type="ECO:0000256" key="1">
    <source>
        <dbReference type="ARBA" id="ARBA00008348"/>
    </source>
</evidence>
<dbReference type="InterPro" id="IPR020094">
    <property type="entry name" value="TruA/RsuA/RluB/E/F_N"/>
</dbReference>
<dbReference type="HOGENOM" id="CLU_024979_1_2_7"/>
<dbReference type="EMBL" id="AZJI01000004">
    <property type="protein sequence ID" value="ETD24110.1"/>
    <property type="molecule type" value="Genomic_DNA"/>
</dbReference>
<accession>V8CAS1</accession>
<gene>
    <name evidence="7" type="ORF">HMPREF2086_00857</name>
</gene>
<dbReference type="SUPFAM" id="SSF55174">
    <property type="entry name" value="Alpha-L RNA-binding motif"/>
    <property type="match status" value="1"/>
</dbReference>
<dbReference type="InterPro" id="IPR002942">
    <property type="entry name" value="S4_RNA-bd"/>
</dbReference>
<evidence type="ECO:0000313" key="8">
    <source>
        <dbReference type="Proteomes" id="UP000018731"/>
    </source>
</evidence>
<evidence type="ECO:0000256" key="5">
    <source>
        <dbReference type="SAM" id="MobiDB-lite"/>
    </source>
</evidence>
<dbReference type="STRING" id="1357400.HMPREF2086_00857"/>
<dbReference type="GO" id="GO:0003723">
    <property type="term" value="F:RNA binding"/>
    <property type="evidence" value="ECO:0007669"/>
    <property type="project" value="UniProtKB-KW"/>
</dbReference>
<evidence type="ECO:0000259" key="6">
    <source>
        <dbReference type="SMART" id="SM00363"/>
    </source>
</evidence>
<feature type="region of interest" description="Disordered" evidence="5">
    <location>
        <begin position="1"/>
        <end position="44"/>
    </location>
</feature>
<keyword evidence="8" id="KW-1185">Reference proteome</keyword>
<organism evidence="7 8">
    <name type="scientific">Helicobacter macacae MIT 99-5501</name>
    <dbReference type="NCBI Taxonomy" id="1357400"/>
    <lineage>
        <taxon>Bacteria</taxon>
        <taxon>Pseudomonadati</taxon>
        <taxon>Campylobacterota</taxon>
        <taxon>Epsilonproteobacteria</taxon>
        <taxon>Campylobacterales</taxon>
        <taxon>Helicobacteraceae</taxon>
        <taxon>Helicobacter</taxon>
    </lineage>
</organism>
<dbReference type="CDD" id="cd00165">
    <property type="entry name" value="S4"/>
    <property type="match status" value="1"/>
</dbReference>
<dbReference type="InterPro" id="IPR020103">
    <property type="entry name" value="PsdUridine_synth_cat_dom_sf"/>
</dbReference>
<dbReference type="InterPro" id="IPR042092">
    <property type="entry name" value="PsdUridine_s_RsuA/RluB/E/F_cat"/>
</dbReference>
<dbReference type="SUPFAM" id="SSF55120">
    <property type="entry name" value="Pseudouridine synthase"/>
    <property type="match status" value="1"/>
</dbReference>
<feature type="domain" description="RNA-binding S4" evidence="6">
    <location>
        <begin position="49"/>
        <end position="106"/>
    </location>
</feature>
<evidence type="ECO:0000313" key="7">
    <source>
        <dbReference type="EMBL" id="ETD24110.1"/>
    </source>
</evidence>
<dbReference type="Gene3D" id="3.10.290.10">
    <property type="entry name" value="RNA-binding S4 domain"/>
    <property type="match status" value="1"/>
</dbReference>
<proteinExistence type="inferred from homology"/>
<keyword evidence="2 4" id="KW-0413">Isomerase</keyword>
<dbReference type="PROSITE" id="PS01149">
    <property type="entry name" value="PSI_RSU"/>
    <property type="match status" value="1"/>
</dbReference>
<dbReference type="InterPro" id="IPR050343">
    <property type="entry name" value="RsuA_PseudoU_synthase"/>
</dbReference>